<proteinExistence type="predicted"/>
<organism evidence="2 3">
    <name type="scientific">Calocera cornea HHB12733</name>
    <dbReference type="NCBI Taxonomy" id="1353952"/>
    <lineage>
        <taxon>Eukaryota</taxon>
        <taxon>Fungi</taxon>
        <taxon>Dikarya</taxon>
        <taxon>Basidiomycota</taxon>
        <taxon>Agaricomycotina</taxon>
        <taxon>Dacrymycetes</taxon>
        <taxon>Dacrymycetales</taxon>
        <taxon>Dacrymycetaceae</taxon>
        <taxon>Calocera</taxon>
    </lineage>
</organism>
<sequence length="145" mass="16589">MYITLKHRLLDWWNLPLKQLFFCIPLFMDSVSTCYCKAGLHVPHTIFLPDPAHAAAAQRQRQHSFPQRDNVHTRFSNACLPVHGYSTRCGSKDRLRFSQTQRNHSSLGSAGPPSSSPARSAAQSIGYIFVPWFTRKLDEFNDNNR</sequence>
<name>A0A165IV15_9BASI</name>
<dbReference type="Proteomes" id="UP000076842">
    <property type="component" value="Unassembled WGS sequence"/>
</dbReference>
<dbReference type="EMBL" id="KV423926">
    <property type="protein sequence ID" value="KZT61015.1"/>
    <property type="molecule type" value="Genomic_DNA"/>
</dbReference>
<protein>
    <submittedName>
        <fullName evidence="2">Uncharacterized protein</fullName>
    </submittedName>
</protein>
<gene>
    <name evidence="2" type="ORF">CALCODRAFT_57606</name>
</gene>
<feature type="compositionally biased region" description="Low complexity" evidence="1">
    <location>
        <begin position="105"/>
        <end position="119"/>
    </location>
</feature>
<keyword evidence="3" id="KW-1185">Reference proteome</keyword>
<evidence type="ECO:0000313" key="2">
    <source>
        <dbReference type="EMBL" id="KZT61015.1"/>
    </source>
</evidence>
<feature type="region of interest" description="Disordered" evidence="1">
    <location>
        <begin position="99"/>
        <end position="119"/>
    </location>
</feature>
<evidence type="ECO:0000313" key="3">
    <source>
        <dbReference type="Proteomes" id="UP000076842"/>
    </source>
</evidence>
<evidence type="ECO:0000256" key="1">
    <source>
        <dbReference type="SAM" id="MobiDB-lite"/>
    </source>
</evidence>
<dbReference type="InParanoid" id="A0A165IV15"/>
<accession>A0A165IV15</accession>
<dbReference type="AlphaFoldDB" id="A0A165IV15"/>
<reference evidence="2 3" key="1">
    <citation type="journal article" date="2016" name="Mol. Biol. Evol.">
        <title>Comparative Genomics of Early-Diverging Mushroom-Forming Fungi Provides Insights into the Origins of Lignocellulose Decay Capabilities.</title>
        <authorList>
            <person name="Nagy L.G."/>
            <person name="Riley R."/>
            <person name="Tritt A."/>
            <person name="Adam C."/>
            <person name="Daum C."/>
            <person name="Floudas D."/>
            <person name="Sun H."/>
            <person name="Yadav J.S."/>
            <person name="Pangilinan J."/>
            <person name="Larsson K.H."/>
            <person name="Matsuura K."/>
            <person name="Barry K."/>
            <person name="Labutti K."/>
            <person name="Kuo R."/>
            <person name="Ohm R.A."/>
            <person name="Bhattacharya S.S."/>
            <person name="Shirouzu T."/>
            <person name="Yoshinaga Y."/>
            <person name="Martin F.M."/>
            <person name="Grigoriev I.V."/>
            <person name="Hibbett D.S."/>
        </authorList>
    </citation>
    <scope>NUCLEOTIDE SEQUENCE [LARGE SCALE GENOMIC DNA]</scope>
    <source>
        <strain evidence="2 3">HHB12733</strain>
    </source>
</reference>